<comment type="caution">
    <text evidence="2">The sequence shown here is derived from an EMBL/GenBank/DDBJ whole genome shotgun (WGS) entry which is preliminary data.</text>
</comment>
<evidence type="ECO:0000313" key="3">
    <source>
        <dbReference type="Proteomes" id="UP000051124"/>
    </source>
</evidence>
<proteinExistence type="predicted"/>
<evidence type="ECO:0000313" key="2">
    <source>
        <dbReference type="EMBL" id="KPJ49747.1"/>
    </source>
</evidence>
<evidence type="ECO:0000259" key="1">
    <source>
        <dbReference type="Pfam" id="PF13243"/>
    </source>
</evidence>
<dbReference type="Proteomes" id="UP000051124">
    <property type="component" value="Unassembled WGS sequence"/>
</dbReference>
<dbReference type="InterPro" id="IPR008930">
    <property type="entry name" value="Terpenoid_cyclase/PrenylTrfase"/>
</dbReference>
<feature type="domain" description="Squalene cyclase C-terminal" evidence="1">
    <location>
        <begin position="83"/>
        <end position="230"/>
    </location>
</feature>
<gene>
    <name evidence="2" type="ORF">AMJ40_04865</name>
</gene>
<dbReference type="AlphaFoldDB" id="A0A0S7WHY8"/>
<dbReference type="CDD" id="cd00688">
    <property type="entry name" value="ISOPREN_C2_like"/>
    <property type="match status" value="1"/>
</dbReference>
<dbReference type="InterPro" id="IPR032696">
    <property type="entry name" value="SQ_cyclase_C"/>
</dbReference>
<organism evidence="2 3">
    <name type="scientific">candidate division TA06 bacterium DG_26</name>
    <dbReference type="NCBI Taxonomy" id="1703771"/>
    <lineage>
        <taxon>Bacteria</taxon>
        <taxon>Bacteria division TA06</taxon>
    </lineage>
</organism>
<reference evidence="2 3" key="1">
    <citation type="journal article" date="2015" name="Microbiome">
        <title>Genomic resolution of linkages in carbon, nitrogen, and sulfur cycling among widespread estuary sediment bacteria.</title>
        <authorList>
            <person name="Baker B.J."/>
            <person name="Lazar C.S."/>
            <person name="Teske A.P."/>
            <person name="Dick G.J."/>
        </authorList>
    </citation>
    <scope>NUCLEOTIDE SEQUENCE [LARGE SCALE GENOMIC DNA]</scope>
    <source>
        <strain evidence="2">DG_26</strain>
    </source>
</reference>
<protein>
    <recommendedName>
        <fullName evidence="1">Squalene cyclase C-terminal domain-containing protein</fullName>
    </recommendedName>
</protein>
<dbReference type="EMBL" id="LIZT01000044">
    <property type="protein sequence ID" value="KPJ49747.1"/>
    <property type="molecule type" value="Genomic_DNA"/>
</dbReference>
<dbReference type="Gene3D" id="1.50.10.20">
    <property type="match status" value="1"/>
</dbReference>
<accession>A0A0S7WHY8</accession>
<dbReference type="SUPFAM" id="SSF48239">
    <property type="entry name" value="Terpenoid cyclases/Protein prenyltransferases"/>
    <property type="match status" value="1"/>
</dbReference>
<sequence>MERKLKEFLDTIPINWILSGEPWVRYRALLDIFGKRETDGEVVAARESVRNHILIRRIFEGQNRKGYWGNPDDIYKWFPKKSTTFWILGMLADFGLARDDERIARACEYVFSTQTASGGFGWAPPPTPADCFTGILTESLAKLGYLHDPRLKRAYEWLLRRQRLDGGFWCKKTGLPGAGRQKEPSCAFATLVVLGAFAENPGLKRSKVVRRAVEFLLACWERRGKMKYAGHDSQIGRGWEKLKYPFTDYRILKHLDVLSRFSSTRKDSRMEEMVGVLIDKADEEGRFYAESVHRVWSDFDFSQKERPSRWITLLVHTIVRRIVLPS</sequence>
<dbReference type="Pfam" id="PF13243">
    <property type="entry name" value="SQHop_cyclase_C"/>
    <property type="match status" value="1"/>
</dbReference>
<name>A0A0S7WHY8_UNCT6</name>